<dbReference type="EMBL" id="MT143888">
    <property type="protein sequence ID" value="QJA43523.1"/>
    <property type="molecule type" value="Genomic_DNA"/>
</dbReference>
<gene>
    <name evidence="2" type="ORF">MM171A00328_0041</name>
    <name evidence="1" type="ORF">MM171B00216_0023</name>
</gene>
<reference evidence="1" key="1">
    <citation type="submission" date="2020-03" db="EMBL/GenBank/DDBJ databases">
        <title>The deep terrestrial virosphere.</title>
        <authorList>
            <person name="Holmfeldt K."/>
            <person name="Nilsson E."/>
            <person name="Simone D."/>
            <person name="Lopez-Fernandez M."/>
            <person name="Wu X."/>
            <person name="de Brujin I."/>
            <person name="Lundin D."/>
            <person name="Andersson A."/>
            <person name="Bertilsson S."/>
            <person name="Dopson M."/>
        </authorList>
    </citation>
    <scope>NUCLEOTIDE SEQUENCE</scope>
    <source>
        <strain evidence="2">MM171A00328</strain>
        <strain evidence="1">MM171B00216</strain>
    </source>
</reference>
<sequence>MTQEQNKGPVIKDFDAVSPPKRIAKLRGKSIDVTMIPSRVTLAMASFKDDMDGGHLSAREQIEQSVDLVSKITSHKDPEITKDWLLNNTDFSELMELINFVLHGITAKAEEYTKKQGNGDTAKS</sequence>
<organism evidence="1">
    <name type="scientific">viral metagenome</name>
    <dbReference type="NCBI Taxonomy" id="1070528"/>
    <lineage>
        <taxon>unclassified sequences</taxon>
        <taxon>metagenomes</taxon>
        <taxon>organismal metagenomes</taxon>
    </lineage>
</organism>
<evidence type="ECO:0000313" key="2">
    <source>
        <dbReference type="EMBL" id="QJB00676.1"/>
    </source>
</evidence>
<name>A0A6H1Z6K9_9ZZZZ</name>
<dbReference type="AlphaFoldDB" id="A0A6H1Z6K9"/>
<dbReference type="EMBL" id="MT143698">
    <property type="protein sequence ID" value="QJB00676.1"/>
    <property type="molecule type" value="Genomic_DNA"/>
</dbReference>
<accession>A0A6H1Z6K9</accession>
<proteinExistence type="predicted"/>
<protein>
    <submittedName>
        <fullName evidence="1">Uncharacterized protein</fullName>
    </submittedName>
</protein>
<evidence type="ECO:0000313" key="1">
    <source>
        <dbReference type="EMBL" id="QJA43523.1"/>
    </source>
</evidence>